<keyword evidence="1 2" id="KW-0597">Phosphoprotein</keyword>
<evidence type="ECO:0000256" key="1">
    <source>
        <dbReference type="ARBA" id="ARBA00022553"/>
    </source>
</evidence>
<dbReference type="Proteomes" id="UP000595481">
    <property type="component" value="Chromosome"/>
</dbReference>
<dbReference type="PANTHER" id="PTHR44591">
    <property type="entry name" value="STRESS RESPONSE REGULATOR PROTEIN 1"/>
    <property type="match status" value="1"/>
</dbReference>
<dbReference type="GeneID" id="69550583"/>
<name>A0A7T4ABL2_AERJA</name>
<dbReference type="InterPro" id="IPR011006">
    <property type="entry name" value="CheY-like_superfamily"/>
</dbReference>
<dbReference type="PROSITE" id="PS50110">
    <property type="entry name" value="RESPONSE_REGULATORY"/>
    <property type="match status" value="1"/>
</dbReference>
<dbReference type="InterPro" id="IPR050595">
    <property type="entry name" value="Bact_response_regulator"/>
</dbReference>
<proteinExistence type="predicted"/>
<organism evidence="4 5">
    <name type="scientific">Aeromonas jandaei</name>
    <dbReference type="NCBI Taxonomy" id="650"/>
    <lineage>
        <taxon>Bacteria</taxon>
        <taxon>Pseudomonadati</taxon>
        <taxon>Pseudomonadota</taxon>
        <taxon>Gammaproteobacteria</taxon>
        <taxon>Aeromonadales</taxon>
        <taxon>Aeromonadaceae</taxon>
        <taxon>Aeromonas</taxon>
    </lineage>
</organism>
<feature type="modified residue" description="4-aspartylphosphate" evidence="2">
    <location>
        <position position="52"/>
    </location>
</feature>
<gene>
    <name evidence="4" type="ORF">I6H43_04840</name>
</gene>
<keyword evidence="5" id="KW-1185">Reference proteome</keyword>
<dbReference type="EMBL" id="CP066092">
    <property type="protein sequence ID" value="QQB20861.1"/>
    <property type="molecule type" value="Genomic_DNA"/>
</dbReference>
<evidence type="ECO:0000259" key="3">
    <source>
        <dbReference type="PROSITE" id="PS50110"/>
    </source>
</evidence>
<evidence type="ECO:0000313" key="4">
    <source>
        <dbReference type="EMBL" id="QQB20861.1"/>
    </source>
</evidence>
<sequence>MKSILVVDDASSIRFALNALLTEAGFNVVEAEDGQDALIQLSQHRFHLIISDLNMPIMDGLTFLREVKSHPGFRYIPFIMLTTENAPELRQQGAQAGAKVWLTKPFEPQSLLDNLAKVIQP</sequence>
<dbReference type="SUPFAM" id="SSF52172">
    <property type="entry name" value="CheY-like"/>
    <property type="match status" value="1"/>
</dbReference>
<dbReference type="Gene3D" id="3.40.50.2300">
    <property type="match status" value="1"/>
</dbReference>
<protein>
    <submittedName>
        <fullName evidence="4">Response regulator</fullName>
    </submittedName>
</protein>
<evidence type="ECO:0000256" key="2">
    <source>
        <dbReference type="PROSITE-ProRule" id="PRU00169"/>
    </source>
</evidence>
<dbReference type="RefSeq" id="WP_042032930.1">
    <property type="nucleotide sequence ID" value="NZ_CAWMFX010000052.1"/>
</dbReference>
<evidence type="ECO:0000313" key="5">
    <source>
        <dbReference type="Proteomes" id="UP000595481"/>
    </source>
</evidence>
<accession>A0A7T4ABL2</accession>
<dbReference type="InterPro" id="IPR001789">
    <property type="entry name" value="Sig_transdc_resp-reg_receiver"/>
</dbReference>
<dbReference type="SMART" id="SM00448">
    <property type="entry name" value="REC"/>
    <property type="match status" value="1"/>
</dbReference>
<dbReference type="PANTHER" id="PTHR44591:SF25">
    <property type="entry name" value="CHEMOTAXIS TWO-COMPONENT RESPONSE REGULATOR"/>
    <property type="match status" value="1"/>
</dbReference>
<feature type="domain" description="Response regulatory" evidence="3">
    <location>
        <begin position="3"/>
        <end position="119"/>
    </location>
</feature>
<reference evidence="4 5" key="1">
    <citation type="submission" date="2020-12" db="EMBL/GenBank/DDBJ databases">
        <title>FDA dAtabase for Regulatory Grade micrObial Sequences (FDA-ARGOS): Supporting development and validation of Infectious Disease Dx tests.</title>
        <authorList>
            <person name="Sproer C."/>
            <person name="Gronow S."/>
            <person name="Severitt S."/>
            <person name="Schroder I."/>
            <person name="Tallon L."/>
            <person name="Sadzewicz L."/>
            <person name="Zhao X."/>
            <person name="Boylan J."/>
            <person name="Ott S."/>
            <person name="Bowen H."/>
            <person name="Vavikolanu K."/>
            <person name="Mehta A."/>
            <person name="Aluvathingal J."/>
            <person name="Nadendla S."/>
            <person name="Lowell S."/>
            <person name="Myers T."/>
            <person name="Yan Y."/>
            <person name="Sichtig H."/>
        </authorList>
    </citation>
    <scope>NUCLEOTIDE SEQUENCE [LARGE SCALE GENOMIC DNA]</scope>
    <source>
        <strain evidence="4 5">FDAARGOS_986</strain>
    </source>
</reference>
<dbReference type="Pfam" id="PF00072">
    <property type="entry name" value="Response_reg"/>
    <property type="match status" value="1"/>
</dbReference>